<dbReference type="InterPro" id="IPR011330">
    <property type="entry name" value="Glyco_hydro/deAcase_b/a-brl"/>
</dbReference>
<dbReference type="GO" id="GO:0004559">
    <property type="term" value="F:alpha-mannosidase activity"/>
    <property type="evidence" value="ECO:0007669"/>
    <property type="project" value="InterPro"/>
</dbReference>
<dbReference type="InterPro" id="IPR011051">
    <property type="entry name" value="RmlC_Cupin_sf"/>
</dbReference>
<dbReference type="InterPro" id="IPR000602">
    <property type="entry name" value="Glyco_hydro_38_N"/>
</dbReference>
<name>A0A8J4SX34_9STRA</name>
<dbReference type="GO" id="GO:0006013">
    <property type="term" value="P:mannose metabolic process"/>
    <property type="evidence" value="ECO:0007669"/>
    <property type="project" value="InterPro"/>
</dbReference>
<gene>
    <name evidence="4" type="ORF">G195_000081</name>
</gene>
<dbReference type="PANTHER" id="PTHR42742">
    <property type="entry name" value="TRANSCRIPTIONAL REPRESSOR MPRA"/>
    <property type="match status" value="1"/>
</dbReference>
<keyword evidence="1" id="KW-0479">Metal-binding</keyword>
<reference evidence="4" key="2">
    <citation type="submission" date="2020-02" db="EMBL/GenBank/DDBJ databases">
        <authorList>
            <person name="Studholme D.J."/>
        </authorList>
    </citation>
    <scope>NUCLEOTIDE SEQUENCE</scope>
    <source>
        <strain evidence="4">00238/432</strain>
    </source>
</reference>
<reference evidence="4" key="1">
    <citation type="journal article" date="2015" name="Genom Data">
        <title>Draft genome sequences of Phytophthora kernoviae and Phytophthora ramorum lineage EU2 from Scotland.</title>
        <authorList>
            <person name="Sambles C."/>
            <person name="Schlenzig A."/>
            <person name="O'Neill P."/>
            <person name="Grant M."/>
            <person name="Studholme D.J."/>
        </authorList>
    </citation>
    <scope>NUCLEOTIDE SEQUENCE</scope>
    <source>
        <strain evidence="4">00238/432</strain>
    </source>
</reference>
<dbReference type="InterPro" id="IPR043129">
    <property type="entry name" value="ATPase_NBD"/>
</dbReference>
<keyword evidence="2" id="KW-0862">Zinc</keyword>
<dbReference type="SUPFAM" id="SSF51182">
    <property type="entry name" value="RmlC-like cupins"/>
    <property type="match status" value="1"/>
</dbReference>
<dbReference type="InterPro" id="IPR014710">
    <property type="entry name" value="RmlC-like_jellyroll"/>
</dbReference>
<dbReference type="PANTHER" id="PTHR42742:SF3">
    <property type="entry name" value="FRUCTOKINASE"/>
    <property type="match status" value="1"/>
</dbReference>
<dbReference type="Gene3D" id="3.30.420.40">
    <property type="match status" value="1"/>
</dbReference>
<dbReference type="SUPFAM" id="SSF88713">
    <property type="entry name" value="Glycoside hydrolase/deacetylase"/>
    <property type="match status" value="1"/>
</dbReference>
<comment type="caution">
    <text evidence="4">The sequence shown here is derived from an EMBL/GenBank/DDBJ whole genome shotgun (WGS) entry which is preliminary data.</text>
</comment>
<dbReference type="InterPro" id="IPR051804">
    <property type="entry name" value="Carb_Metab_Reg_Kinase/Isom"/>
</dbReference>
<accession>A0A8J4SX34</accession>
<feature type="domain" description="Glycoside hydrolase family 38 N-terminal" evidence="3">
    <location>
        <begin position="324"/>
        <end position="577"/>
    </location>
</feature>
<dbReference type="Pfam" id="PF01074">
    <property type="entry name" value="Glyco_hydro_38N"/>
    <property type="match status" value="1"/>
</dbReference>
<dbReference type="AlphaFoldDB" id="A0A8J4SX34"/>
<evidence type="ECO:0000256" key="1">
    <source>
        <dbReference type="ARBA" id="ARBA00022723"/>
    </source>
</evidence>
<organism evidence="4 5">
    <name type="scientific">Phytophthora kernoviae 00238/432</name>
    <dbReference type="NCBI Taxonomy" id="1284355"/>
    <lineage>
        <taxon>Eukaryota</taxon>
        <taxon>Sar</taxon>
        <taxon>Stramenopiles</taxon>
        <taxon>Oomycota</taxon>
        <taxon>Peronosporomycetes</taxon>
        <taxon>Peronosporales</taxon>
        <taxon>Peronosporaceae</taxon>
        <taxon>Phytophthora</taxon>
    </lineage>
</organism>
<proteinExistence type="predicted"/>
<evidence type="ECO:0000313" key="5">
    <source>
        <dbReference type="Proteomes" id="UP000702964"/>
    </source>
</evidence>
<dbReference type="Gene3D" id="3.20.110.10">
    <property type="entry name" value="Glycoside hydrolase 38, N terminal domain"/>
    <property type="match status" value="1"/>
</dbReference>
<evidence type="ECO:0000259" key="3">
    <source>
        <dbReference type="Pfam" id="PF01074"/>
    </source>
</evidence>
<protein>
    <recommendedName>
        <fullName evidence="3">Glycoside hydrolase family 38 N-terminal domain-containing protein</fullName>
    </recommendedName>
</protein>
<dbReference type="Gene3D" id="2.60.120.10">
    <property type="entry name" value="Jelly Rolls"/>
    <property type="match status" value="1"/>
</dbReference>
<evidence type="ECO:0000313" key="4">
    <source>
        <dbReference type="EMBL" id="KAF4326037.1"/>
    </source>
</evidence>
<dbReference type="CDD" id="cd10791">
    <property type="entry name" value="GH38N_AMII_like_1"/>
    <property type="match status" value="1"/>
</dbReference>
<dbReference type="GO" id="GO:0046872">
    <property type="term" value="F:metal ion binding"/>
    <property type="evidence" value="ECO:0007669"/>
    <property type="project" value="UniProtKB-KW"/>
</dbReference>
<dbReference type="Proteomes" id="UP000702964">
    <property type="component" value="Unassembled WGS sequence"/>
</dbReference>
<evidence type="ECO:0000256" key="2">
    <source>
        <dbReference type="ARBA" id="ARBA00022833"/>
    </source>
</evidence>
<dbReference type="EMBL" id="AOFI03000001">
    <property type="protein sequence ID" value="KAF4326037.1"/>
    <property type="molecule type" value="Genomic_DNA"/>
</dbReference>
<dbReference type="InterPro" id="IPR027291">
    <property type="entry name" value="Glyco_hydro_38_N_sf"/>
</dbReference>
<sequence>MTQQESYYIMEQKEGAKPFVGLGFTEGTTGKELLQAVESAHSSGTPLKVEEYVNILDANKGDLFLIPPGAVHFSGKNNLVLEISSTTWWFTFKIYDHLRVDRDGRPRPINSDHARPNMKEQFDTQYVQEHLIAVPRECRVQGASSEELLGEREDLLFQVKRLTLDGEWNDDTAGEFVMFNLVEGDRVRLTPLDDEAAAVEWGRGILALADSHDARKEGEDVYHLAIAARQGSSSATLVWQLYGQRLGEMLRPYVAEFRPARLILGGQIAGTYDLFGEALSEALLPEVIPLYHEKQMQEHVFQGIFQLALRIVNNAHNGVKPEWKGFRWTCETFWAVEQFLKQAVDEEKAAFADAVRRGDIELSGTYLNMTELPDLQLLNKIHSKAQTYAGSIGHQIDSAMTADINGYSWGYADSLLDNGIQHLFSCIHTHHGMYALGRKQSPFWWEAPSGERLLVWNGDHYMLGNELGFCPGALGKYMIRDEFNHRLVESANIHDQIANTRIHRYLAQLEAEQYPYDFVPVMLSGLPTDNGSPNSAIMEWIEAWNQQNGGGISVEMATLSGFFARLKEEGTDDLPVHKGDWPDWWSDGVSSTPMHTQIYRDAQRTLRKVEKLDPEQNSVSLPEIEAVEQALALYAEHTWGYHSSIFEPWHKNVQLLEVRKTAHAAEASRLAYRALDQALLADNAATLYPGRPYRFKVTNLSEREVTELVELKLEGWEPDELLNGVEVLREDTGEVLIQQSSHPQTIIAELKLQGRESCILILRPLQAAQQGSSSLTSTSNSKLIGADQVYDMEDMYSLTPGGLQAPISVFQNGLESPFVRLTWSKERGIVSWIDKETGRDLLQADDLYGAFTPIYEVTNPSNPLDASQRMEISGFAY</sequence>
<dbReference type="SUPFAM" id="SSF53067">
    <property type="entry name" value="Actin-like ATPase domain"/>
    <property type="match status" value="1"/>
</dbReference>